<evidence type="ECO:0000313" key="12">
    <source>
        <dbReference type="Proteomes" id="UP000077469"/>
    </source>
</evidence>
<organism evidence="11 12">
    <name type="scientific">Pseudothermotoga hypogea DSM 11164 = NBRC 106472</name>
    <dbReference type="NCBI Taxonomy" id="1123384"/>
    <lineage>
        <taxon>Bacteria</taxon>
        <taxon>Thermotogati</taxon>
        <taxon>Thermotogota</taxon>
        <taxon>Thermotogae</taxon>
        <taxon>Thermotogales</taxon>
        <taxon>Thermotogaceae</taxon>
        <taxon>Pseudothermotoga</taxon>
    </lineage>
</organism>
<evidence type="ECO:0000256" key="5">
    <source>
        <dbReference type="ARBA" id="ARBA00023134"/>
    </source>
</evidence>
<dbReference type="GO" id="GO:0005886">
    <property type="term" value="C:plasma membrane"/>
    <property type="evidence" value="ECO:0007669"/>
    <property type="project" value="UniProtKB-SubCell"/>
</dbReference>
<dbReference type="GO" id="GO:0005047">
    <property type="term" value="F:signal recognition particle binding"/>
    <property type="evidence" value="ECO:0007669"/>
    <property type="project" value="TreeGrafter"/>
</dbReference>
<evidence type="ECO:0000256" key="7">
    <source>
        <dbReference type="ARBA" id="ARBA00023170"/>
    </source>
</evidence>
<keyword evidence="6 9" id="KW-0472">Membrane</keyword>
<evidence type="ECO:0000256" key="2">
    <source>
        <dbReference type="ARBA" id="ARBA00022490"/>
    </source>
</evidence>
<dbReference type="FunFam" id="3.40.50.300:FF:000053">
    <property type="entry name" value="Signal recognition particle receptor FtsY"/>
    <property type="match status" value="1"/>
</dbReference>
<dbReference type="SUPFAM" id="SSF47364">
    <property type="entry name" value="Domain of the SRP/SRP receptor G-proteins"/>
    <property type="match status" value="1"/>
</dbReference>
<dbReference type="STRING" id="1123384.AJ81_05725"/>
<feature type="domain" description="SRP54-type proteins GTP-binding" evidence="10">
    <location>
        <begin position="266"/>
        <end position="279"/>
    </location>
</feature>
<evidence type="ECO:0000256" key="6">
    <source>
        <dbReference type="ARBA" id="ARBA00023136"/>
    </source>
</evidence>
<dbReference type="GO" id="GO:0003924">
    <property type="term" value="F:GTPase activity"/>
    <property type="evidence" value="ECO:0007669"/>
    <property type="project" value="UniProtKB-UniRule"/>
</dbReference>
<evidence type="ECO:0000256" key="4">
    <source>
        <dbReference type="ARBA" id="ARBA00022801"/>
    </source>
</evidence>
<dbReference type="PaxDb" id="1123384-AJ81_05725"/>
<dbReference type="OrthoDB" id="9804720at2"/>
<evidence type="ECO:0000259" key="10">
    <source>
        <dbReference type="PROSITE" id="PS00300"/>
    </source>
</evidence>
<dbReference type="SUPFAM" id="SSF52540">
    <property type="entry name" value="P-loop containing nucleoside triphosphate hydrolases"/>
    <property type="match status" value="1"/>
</dbReference>
<keyword evidence="11" id="KW-0132">Cell division</keyword>
<dbReference type="InterPro" id="IPR027417">
    <property type="entry name" value="P-loop_NTPase"/>
</dbReference>
<keyword evidence="3 9" id="KW-0547">Nucleotide-binding</keyword>
<keyword evidence="5 9" id="KW-0342">GTP-binding</keyword>
<dbReference type="PATRIC" id="fig|1123384.7.peg.1134"/>
<keyword evidence="2 9" id="KW-0963">Cytoplasm</keyword>
<dbReference type="EC" id="3.6.5.4" evidence="9"/>
<comment type="subunit">
    <text evidence="9">Part of the signal recognition particle protein translocation system, which is composed of SRP and FtsY.</text>
</comment>
<evidence type="ECO:0000256" key="9">
    <source>
        <dbReference type="HAMAP-Rule" id="MF_00920"/>
    </source>
</evidence>
<comment type="subcellular location">
    <subcellularLocation>
        <location evidence="9">Cell membrane</location>
        <topology evidence="9">Peripheral membrane protein</topology>
        <orientation evidence="9">Cytoplasmic side</orientation>
    </subcellularLocation>
    <subcellularLocation>
        <location evidence="9">Cytoplasm</location>
    </subcellularLocation>
</comment>
<evidence type="ECO:0000256" key="8">
    <source>
        <dbReference type="ARBA" id="ARBA00048027"/>
    </source>
</evidence>
<dbReference type="Gene3D" id="1.20.120.140">
    <property type="entry name" value="Signal recognition particle SRP54, nucleotide-binding domain"/>
    <property type="match status" value="1"/>
</dbReference>
<accession>A0A0X1KRC0</accession>
<dbReference type="InterPro" id="IPR036225">
    <property type="entry name" value="SRP/SRP_N"/>
</dbReference>
<keyword evidence="12" id="KW-1185">Reference proteome</keyword>
<dbReference type="InterPro" id="IPR042101">
    <property type="entry name" value="SRP54_N_sf"/>
</dbReference>
<dbReference type="GO" id="GO:0051301">
    <property type="term" value="P:cell division"/>
    <property type="evidence" value="ECO:0007669"/>
    <property type="project" value="UniProtKB-KW"/>
</dbReference>
<dbReference type="FunFam" id="1.20.120.140:FF:000002">
    <property type="entry name" value="Signal recognition particle receptor FtsY"/>
    <property type="match status" value="1"/>
</dbReference>
<proteinExistence type="inferred from homology"/>
<dbReference type="HAMAP" id="MF_00920">
    <property type="entry name" value="FtsY"/>
    <property type="match status" value="1"/>
</dbReference>
<dbReference type="AlphaFoldDB" id="A0A0X1KRC0"/>
<sequence length="293" mass="31857">MGFFERLKKGLEKTRKSFFDGIKQLLKVGRIDEEMLQELEELLIAADVGHQTTTWIIEKLKQERPDDPIVSLKKILVELLEADTALNLTGSPSVISVVGVNGSGKTTTVAKLASQFQAMGKSVVMAAADTFRAAAIEQLKVWGERINCTVIAHEEGSDPAAVAYDAVNHAKSKSKDIVIIDTAGRLHTKKNLMEELRKIHRVVAKLVDGAPHEVLLVIDATTGQNGLMQARIFKEMVNVTGIVITKLDGTAKGGIALAIKHELSLPIKFIGVGESVDDLKPFDAKQFVEALLS</sequence>
<dbReference type="Pfam" id="PF02881">
    <property type="entry name" value="SRP54_N"/>
    <property type="match status" value="1"/>
</dbReference>
<dbReference type="EMBL" id="CP007141">
    <property type="protein sequence ID" value="AJC73779.1"/>
    <property type="molecule type" value="Genomic_DNA"/>
</dbReference>
<keyword evidence="4 9" id="KW-0378">Hydrolase</keyword>
<dbReference type="PROSITE" id="PS00300">
    <property type="entry name" value="SRP54"/>
    <property type="match status" value="1"/>
</dbReference>
<dbReference type="InterPro" id="IPR004390">
    <property type="entry name" value="SR_rcpt_FtsY"/>
</dbReference>
<dbReference type="Proteomes" id="UP000077469">
    <property type="component" value="Chromosome"/>
</dbReference>
<feature type="binding site" evidence="9">
    <location>
        <begin position="99"/>
        <end position="106"/>
    </location>
    <ligand>
        <name>GTP</name>
        <dbReference type="ChEBI" id="CHEBI:37565"/>
    </ligand>
</feature>
<keyword evidence="7 9" id="KW-0675">Receptor</keyword>
<dbReference type="SMART" id="SM00963">
    <property type="entry name" value="SRP54_N"/>
    <property type="match status" value="1"/>
</dbReference>
<reference evidence="11 12" key="1">
    <citation type="submission" date="2014-01" db="EMBL/GenBank/DDBJ databases">
        <title>Genome sequencing of Thermotog hypogea.</title>
        <authorList>
            <person name="Zhang X."/>
            <person name="Alvare G."/>
            <person name="Fristensky B."/>
            <person name="Chen L."/>
            <person name="Suen T."/>
            <person name="Chen Q."/>
            <person name="Ma K."/>
        </authorList>
    </citation>
    <scope>NUCLEOTIDE SEQUENCE [LARGE SCALE GENOMIC DNA]</scope>
    <source>
        <strain evidence="11 12">DSM 11164</strain>
    </source>
</reference>
<evidence type="ECO:0000256" key="1">
    <source>
        <dbReference type="ARBA" id="ARBA00022475"/>
    </source>
</evidence>
<dbReference type="RefSeq" id="WP_031505154.1">
    <property type="nucleotide sequence ID" value="NC_022795.1"/>
</dbReference>
<dbReference type="GO" id="GO:0006614">
    <property type="term" value="P:SRP-dependent cotranslational protein targeting to membrane"/>
    <property type="evidence" value="ECO:0007669"/>
    <property type="project" value="InterPro"/>
</dbReference>
<feature type="binding site" evidence="9">
    <location>
        <begin position="181"/>
        <end position="185"/>
    </location>
    <ligand>
        <name>GTP</name>
        <dbReference type="ChEBI" id="CHEBI:37565"/>
    </ligand>
</feature>
<dbReference type="PANTHER" id="PTHR43134:SF1">
    <property type="entry name" value="SIGNAL RECOGNITION PARTICLE RECEPTOR SUBUNIT ALPHA"/>
    <property type="match status" value="1"/>
</dbReference>
<dbReference type="SMART" id="SM00962">
    <property type="entry name" value="SRP54"/>
    <property type="match status" value="1"/>
</dbReference>
<dbReference type="PANTHER" id="PTHR43134">
    <property type="entry name" value="SIGNAL RECOGNITION PARTICLE RECEPTOR SUBUNIT ALPHA"/>
    <property type="match status" value="1"/>
</dbReference>
<evidence type="ECO:0000313" key="11">
    <source>
        <dbReference type="EMBL" id="AJC73779.1"/>
    </source>
</evidence>
<dbReference type="Pfam" id="PF00448">
    <property type="entry name" value="SRP54"/>
    <property type="match status" value="1"/>
</dbReference>
<dbReference type="GO" id="GO:0005525">
    <property type="term" value="F:GTP binding"/>
    <property type="evidence" value="ECO:0007669"/>
    <property type="project" value="UniProtKB-UniRule"/>
</dbReference>
<protein>
    <recommendedName>
        <fullName evidence="9">Signal recognition particle receptor FtsY</fullName>
        <shortName evidence="9">SRP receptor</shortName>
        <ecNumber evidence="9">3.6.5.4</ecNumber>
    </recommendedName>
</protein>
<dbReference type="InterPro" id="IPR000897">
    <property type="entry name" value="SRP54_GTPase_dom"/>
</dbReference>
<feature type="binding site" evidence="9">
    <location>
        <begin position="245"/>
        <end position="248"/>
    </location>
    <ligand>
        <name>GTP</name>
        <dbReference type="ChEBI" id="CHEBI:37565"/>
    </ligand>
</feature>
<dbReference type="KEGG" id="phy:AJ81_05725"/>
<comment type="catalytic activity">
    <reaction evidence="8 9">
        <text>GTP + H2O = GDP + phosphate + H(+)</text>
        <dbReference type="Rhea" id="RHEA:19669"/>
        <dbReference type="ChEBI" id="CHEBI:15377"/>
        <dbReference type="ChEBI" id="CHEBI:15378"/>
        <dbReference type="ChEBI" id="CHEBI:37565"/>
        <dbReference type="ChEBI" id="CHEBI:43474"/>
        <dbReference type="ChEBI" id="CHEBI:58189"/>
        <dbReference type="EC" id="3.6.5.4"/>
    </reaction>
</comment>
<dbReference type="InterPro" id="IPR013822">
    <property type="entry name" value="Signal_recog_particl_SRP54_hlx"/>
</dbReference>
<dbReference type="SMART" id="SM00382">
    <property type="entry name" value="AAA"/>
    <property type="match status" value="1"/>
</dbReference>
<dbReference type="NCBIfam" id="TIGR00064">
    <property type="entry name" value="ftsY"/>
    <property type="match status" value="1"/>
</dbReference>
<comment type="function">
    <text evidence="9">Involved in targeting and insertion of nascent membrane proteins into the cytoplasmic membrane. Acts as a receptor for the complex formed by the signal recognition particle (SRP) and the ribosome-nascent chain (RNC).</text>
</comment>
<dbReference type="CDD" id="cd17874">
    <property type="entry name" value="FtsY"/>
    <property type="match status" value="1"/>
</dbReference>
<keyword evidence="1 9" id="KW-1003">Cell membrane</keyword>
<dbReference type="InterPro" id="IPR003593">
    <property type="entry name" value="AAA+_ATPase"/>
</dbReference>
<dbReference type="GO" id="GO:0005737">
    <property type="term" value="C:cytoplasm"/>
    <property type="evidence" value="ECO:0007669"/>
    <property type="project" value="UniProtKB-SubCell"/>
</dbReference>
<name>A0A0X1KRC0_9THEM</name>
<gene>
    <name evidence="9" type="primary">ftsY</name>
    <name evidence="11" type="ORF">AJ81_05725</name>
</gene>
<keyword evidence="11" id="KW-0131">Cell cycle</keyword>
<comment type="similarity">
    <text evidence="9">Belongs to the GTP-binding SRP family. FtsY subfamily.</text>
</comment>
<dbReference type="Gene3D" id="3.40.50.300">
    <property type="entry name" value="P-loop containing nucleotide triphosphate hydrolases"/>
    <property type="match status" value="1"/>
</dbReference>
<evidence type="ECO:0000256" key="3">
    <source>
        <dbReference type="ARBA" id="ARBA00022741"/>
    </source>
</evidence>